<comment type="subcellular location">
    <subcellularLocation>
        <location evidence="1">Membrane</location>
        <topology evidence="1">Multi-pass membrane protein</topology>
    </subcellularLocation>
</comment>
<feature type="transmembrane region" description="Helical" evidence="6">
    <location>
        <begin position="437"/>
        <end position="464"/>
    </location>
</feature>
<proteinExistence type="predicted"/>
<dbReference type="AlphaFoldDB" id="A0A0L0NI17"/>
<dbReference type="Proteomes" id="UP000036947">
    <property type="component" value="Unassembled WGS sequence"/>
</dbReference>
<keyword evidence="3 6" id="KW-1133">Transmembrane helix</keyword>
<feature type="transmembrane region" description="Helical" evidence="6">
    <location>
        <begin position="133"/>
        <end position="150"/>
    </location>
</feature>
<dbReference type="STRING" id="1163406.A0A0L0NI17"/>
<protein>
    <submittedName>
        <fullName evidence="8">Siderophore iron transporter mirB</fullName>
    </submittedName>
</protein>
<feature type="transmembrane region" description="Helical" evidence="6">
    <location>
        <begin position="471"/>
        <end position="497"/>
    </location>
</feature>
<dbReference type="SUPFAM" id="SSF103473">
    <property type="entry name" value="MFS general substrate transporter"/>
    <property type="match status" value="2"/>
</dbReference>
<feature type="transmembrane region" description="Helical" evidence="6">
    <location>
        <begin position="307"/>
        <end position="325"/>
    </location>
</feature>
<dbReference type="InterPro" id="IPR020846">
    <property type="entry name" value="MFS_dom"/>
</dbReference>
<evidence type="ECO:0000259" key="7">
    <source>
        <dbReference type="PROSITE" id="PS50850"/>
    </source>
</evidence>
<evidence type="ECO:0000256" key="6">
    <source>
        <dbReference type="SAM" id="Phobius"/>
    </source>
</evidence>
<dbReference type="InterPro" id="IPR011701">
    <property type="entry name" value="MFS"/>
</dbReference>
<name>A0A0L0NI17_TOLOC</name>
<dbReference type="PROSITE" id="PS50850">
    <property type="entry name" value="MFS"/>
    <property type="match status" value="1"/>
</dbReference>
<dbReference type="PANTHER" id="PTHR23501:SF107">
    <property type="entry name" value="TRANSPORTER, PUTATIVE (AFU_ORTHOLOGUE AFUA_7G04730)-RELATED"/>
    <property type="match status" value="1"/>
</dbReference>
<keyword evidence="9" id="KW-1185">Reference proteome</keyword>
<evidence type="ECO:0000256" key="5">
    <source>
        <dbReference type="SAM" id="MobiDB-lite"/>
    </source>
</evidence>
<feature type="transmembrane region" description="Helical" evidence="6">
    <location>
        <begin position="162"/>
        <end position="182"/>
    </location>
</feature>
<dbReference type="GO" id="GO:0022857">
    <property type="term" value="F:transmembrane transporter activity"/>
    <property type="evidence" value="ECO:0007669"/>
    <property type="project" value="InterPro"/>
</dbReference>
<accession>A0A0L0NI17</accession>
<feature type="transmembrane region" description="Helical" evidence="6">
    <location>
        <begin position="269"/>
        <end position="295"/>
    </location>
</feature>
<evidence type="ECO:0000256" key="1">
    <source>
        <dbReference type="ARBA" id="ARBA00004141"/>
    </source>
</evidence>
<keyword evidence="2 6" id="KW-0812">Transmembrane</keyword>
<evidence type="ECO:0000256" key="2">
    <source>
        <dbReference type="ARBA" id="ARBA00022692"/>
    </source>
</evidence>
<gene>
    <name evidence="8" type="ORF">TOPH_01413</name>
</gene>
<feature type="transmembrane region" description="Helical" evidence="6">
    <location>
        <begin position="102"/>
        <end position="121"/>
    </location>
</feature>
<keyword evidence="4 6" id="KW-0472">Membrane</keyword>
<feature type="transmembrane region" description="Helical" evidence="6">
    <location>
        <begin position="551"/>
        <end position="569"/>
    </location>
</feature>
<feature type="compositionally biased region" description="Low complexity" evidence="5">
    <location>
        <begin position="1"/>
        <end position="15"/>
    </location>
</feature>
<feature type="transmembrane region" description="Helical" evidence="6">
    <location>
        <begin position="65"/>
        <end position="82"/>
    </location>
</feature>
<feature type="transmembrane region" description="Helical" evidence="6">
    <location>
        <begin position="382"/>
        <end position="402"/>
    </location>
</feature>
<feature type="compositionally biased region" description="Basic and acidic residues" evidence="5">
    <location>
        <begin position="19"/>
        <end position="34"/>
    </location>
</feature>
<reference evidence="8 9" key="1">
    <citation type="journal article" date="2015" name="BMC Genomics">
        <title>The genome of the truffle-parasite Tolypocladium ophioglossoides and the evolution of antifungal peptaibiotics.</title>
        <authorList>
            <person name="Quandt C.A."/>
            <person name="Bushley K.E."/>
            <person name="Spatafora J.W."/>
        </authorList>
    </citation>
    <scope>NUCLEOTIDE SEQUENCE [LARGE SCALE GENOMIC DNA]</scope>
    <source>
        <strain evidence="8 9">CBS 100239</strain>
    </source>
</reference>
<dbReference type="PANTHER" id="PTHR23501">
    <property type="entry name" value="MAJOR FACILITATOR SUPERFAMILY"/>
    <property type="match status" value="1"/>
</dbReference>
<evidence type="ECO:0000256" key="3">
    <source>
        <dbReference type="ARBA" id="ARBA00022989"/>
    </source>
</evidence>
<evidence type="ECO:0000313" key="8">
    <source>
        <dbReference type="EMBL" id="KND93683.1"/>
    </source>
</evidence>
<feature type="transmembrane region" description="Helical" evidence="6">
    <location>
        <begin position="414"/>
        <end position="431"/>
    </location>
</feature>
<dbReference type="InterPro" id="IPR036259">
    <property type="entry name" value="MFS_trans_sf"/>
</dbReference>
<dbReference type="Gene3D" id="1.20.1250.20">
    <property type="entry name" value="MFS general substrate transporter like domains"/>
    <property type="match status" value="2"/>
</dbReference>
<dbReference type="EMBL" id="LFRF01000003">
    <property type="protein sequence ID" value="KND93683.1"/>
    <property type="molecule type" value="Genomic_DNA"/>
</dbReference>
<evidence type="ECO:0000256" key="4">
    <source>
        <dbReference type="ARBA" id="ARBA00023136"/>
    </source>
</evidence>
<feature type="transmembrane region" description="Helical" evidence="6">
    <location>
        <begin position="345"/>
        <end position="362"/>
    </location>
</feature>
<sequence length="590" mass="64994">MATTTAAGAAGTNTGHFASDLEKDRSGEVRKADIDGDESDGGEQHKQDGVRRVEAITTVWTRSELVAMFILLYLVTFVDALLQNVQGNLVPYVTSSFQEHGLLSTTSIVATILGGVCNLTIAKIIDIWGRCEGFIVMIVLVAVGMIMKATCKNVEMYAAAHTIYWVGHLGLVYVITIMLADMTTLRNRLILFGLQQTPLIASTFAGPVIAQLFYDNVNYNWAFGSFCIILVAFCIPVAVIFIITKQKAVRAGLYPPRNSGRTLWQSTKYYFVEFDVVGMFLTVFGWSLLLLPFSIASRAPDGWSTGYIIAMIVLGAVLLIAFGVWEKFFAPVSYFPWKYLKDRTILGSCLLYGFMFASIFAWDTYYYSYLQVVHFLDITTSGYVLNSFSLMAAFISPFVGLLVRYTGDYKWQSIAGIPFAVLGTALLIRFRTPDTHVGILVMCQLFNGISSGIWSMTAQLAIMASVGHQQVAVAIAMFSLFGSIGAAIGSAIAGGIWNNILPEKLEEFLPADSKNQTADIFASIVTQMNYTQGSPERNAIIEAYGDVQRKMVIAGAAFLPLCLIFLLMWRNINVKRLEQEKGTQTKGTVF</sequence>
<dbReference type="OrthoDB" id="4078873at2759"/>
<feature type="domain" description="Major facilitator superfamily (MFS) profile" evidence="7">
    <location>
        <begin position="68"/>
        <end position="572"/>
    </location>
</feature>
<organism evidence="8 9">
    <name type="scientific">Tolypocladium ophioglossoides (strain CBS 100239)</name>
    <name type="common">Snaketongue truffleclub</name>
    <name type="synonym">Elaphocordyceps ophioglossoides</name>
    <dbReference type="NCBI Taxonomy" id="1163406"/>
    <lineage>
        <taxon>Eukaryota</taxon>
        <taxon>Fungi</taxon>
        <taxon>Dikarya</taxon>
        <taxon>Ascomycota</taxon>
        <taxon>Pezizomycotina</taxon>
        <taxon>Sordariomycetes</taxon>
        <taxon>Hypocreomycetidae</taxon>
        <taxon>Hypocreales</taxon>
        <taxon>Ophiocordycipitaceae</taxon>
        <taxon>Tolypocladium</taxon>
    </lineage>
</organism>
<feature type="region of interest" description="Disordered" evidence="5">
    <location>
        <begin position="1"/>
        <end position="48"/>
    </location>
</feature>
<dbReference type="Pfam" id="PF07690">
    <property type="entry name" value="MFS_1"/>
    <property type="match status" value="1"/>
</dbReference>
<feature type="transmembrane region" description="Helical" evidence="6">
    <location>
        <begin position="189"/>
        <end position="214"/>
    </location>
</feature>
<dbReference type="GO" id="GO:0005886">
    <property type="term" value="C:plasma membrane"/>
    <property type="evidence" value="ECO:0007669"/>
    <property type="project" value="TreeGrafter"/>
</dbReference>
<evidence type="ECO:0000313" key="9">
    <source>
        <dbReference type="Proteomes" id="UP000036947"/>
    </source>
</evidence>
<comment type="caution">
    <text evidence="8">The sequence shown here is derived from an EMBL/GenBank/DDBJ whole genome shotgun (WGS) entry which is preliminary data.</text>
</comment>
<feature type="transmembrane region" description="Helical" evidence="6">
    <location>
        <begin position="220"/>
        <end position="243"/>
    </location>
</feature>